<evidence type="ECO:0000313" key="2">
    <source>
        <dbReference type="Proteomes" id="UP000008743"/>
    </source>
</evidence>
<evidence type="ECO:0000313" key="1">
    <source>
        <dbReference type="EMBL" id="KJE98290.1"/>
    </source>
</evidence>
<dbReference type="InParanoid" id="A0A0D2WY37"/>
<dbReference type="Proteomes" id="UP000008743">
    <property type="component" value="Unassembled WGS sequence"/>
</dbReference>
<keyword evidence="2" id="KW-1185">Reference proteome</keyword>
<accession>A0A0D2WY37</accession>
<name>A0A0D2WY37_CAPO3</name>
<dbReference type="EMBL" id="KE346379">
    <property type="protein sequence ID" value="KJE98290.1"/>
    <property type="molecule type" value="Genomic_DNA"/>
</dbReference>
<proteinExistence type="predicted"/>
<gene>
    <name evidence="1" type="ORF">CAOG_010196</name>
</gene>
<organism evidence="1 2">
    <name type="scientific">Capsaspora owczarzaki (strain ATCC 30864)</name>
    <dbReference type="NCBI Taxonomy" id="595528"/>
    <lineage>
        <taxon>Eukaryota</taxon>
        <taxon>Filasterea</taxon>
        <taxon>Capsaspora</taxon>
    </lineage>
</organism>
<dbReference type="AlphaFoldDB" id="A0A0D2WY37"/>
<protein>
    <submittedName>
        <fullName evidence="1">Uncharacterized protein</fullName>
    </submittedName>
</protein>
<reference evidence="2" key="1">
    <citation type="submission" date="2011-02" db="EMBL/GenBank/DDBJ databases">
        <title>The Genome Sequence of Capsaspora owczarzaki ATCC 30864.</title>
        <authorList>
            <person name="Russ C."/>
            <person name="Cuomo C."/>
            <person name="Burger G."/>
            <person name="Gray M.W."/>
            <person name="Holland P.W.H."/>
            <person name="King N."/>
            <person name="Lang F.B.F."/>
            <person name="Roger A.J."/>
            <person name="Ruiz-Trillo I."/>
            <person name="Young S.K."/>
            <person name="Zeng Q."/>
            <person name="Gargeya S."/>
            <person name="Alvarado L."/>
            <person name="Berlin A."/>
            <person name="Chapman S.B."/>
            <person name="Chen Z."/>
            <person name="Freedman E."/>
            <person name="Gellesch M."/>
            <person name="Goldberg J."/>
            <person name="Griggs A."/>
            <person name="Gujja S."/>
            <person name="Heilman E."/>
            <person name="Heiman D."/>
            <person name="Howarth C."/>
            <person name="Mehta T."/>
            <person name="Neiman D."/>
            <person name="Pearson M."/>
            <person name="Roberts A."/>
            <person name="Saif S."/>
            <person name="Shea T."/>
            <person name="Shenoy N."/>
            <person name="Sisk P."/>
            <person name="Stolte C."/>
            <person name="Sykes S."/>
            <person name="White J."/>
            <person name="Yandava C."/>
            <person name="Haas B."/>
            <person name="Nusbaum C."/>
            <person name="Birren B."/>
        </authorList>
    </citation>
    <scope>NUCLEOTIDE SEQUENCE</scope>
    <source>
        <strain evidence="2">ATCC 30864</strain>
    </source>
</reference>
<sequence>MAVVAGGTDKLSELPPVEFFDPMRQNLIIFDDQVCEKKKDQMRIAEYFIRAQDHA</sequence>